<keyword evidence="4" id="KW-1185">Reference proteome</keyword>
<dbReference type="EMBL" id="JAPNTZ010000012">
    <property type="protein sequence ID" value="MCY1142572.1"/>
    <property type="molecule type" value="Genomic_DNA"/>
</dbReference>
<organism evidence="3 4">
    <name type="scientific">Paractinoplanes pyxinae</name>
    <dbReference type="NCBI Taxonomy" id="2997416"/>
    <lineage>
        <taxon>Bacteria</taxon>
        <taxon>Bacillati</taxon>
        <taxon>Actinomycetota</taxon>
        <taxon>Actinomycetes</taxon>
        <taxon>Micromonosporales</taxon>
        <taxon>Micromonosporaceae</taxon>
        <taxon>Paractinoplanes</taxon>
    </lineage>
</organism>
<reference evidence="3" key="1">
    <citation type="submission" date="2022-11" db="EMBL/GenBank/DDBJ databases">
        <authorList>
            <person name="Somphong A."/>
            <person name="Phongsopitanun W."/>
        </authorList>
    </citation>
    <scope>NUCLEOTIDE SEQUENCE</scope>
    <source>
        <strain evidence="3">Pm04-4</strain>
    </source>
</reference>
<protein>
    <recommendedName>
        <fullName evidence="5">Mce-associated membrane protein</fullName>
    </recommendedName>
</protein>
<name>A0ABT4B957_9ACTN</name>
<gene>
    <name evidence="3" type="ORF">OWR29_31635</name>
</gene>
<feature type="compositionally biased region" description="Low complexity" evidence="1">
    <location>
        <begin position="1"/>
        <end position="10"/>
    </location>
</feature>
<evidence type="ECO:0000313" key="3">
    <source>
        <dbReference type="EMBL" id="MCY1142572.1"/>
    </source>
</evidence>
<evidence type="ECO:0000256" key="1">
    <source>
        <dbReference type="SAM" id="MobiDB-lite"/>
    </source>
</evidence>
<feature type="region of interest" description="Disordered" evidence="1">
    <location>
        <begin position="1"/>
        <end position="25"/>
    </location>
</feature>
<keyword evidence="2" id="KW-1133">Transmembrane helix</keyword>
<keyword evidence="2" id="KW-0812">Transmembrane</keyword>
<comment type="caution">
    <text evidence="3">The sequence shown here is derived from an EMBL/GenBank/DDBJ whole genome shotgun (WGS) entry which is preliminary data.</text>
</comment>
<evidence type="ECO:0000256" key="2">
    <source>
        <dbReference type="SAM" id="Phobius"/>
    </source>
</evidence>
<dbReference type="RefSeq" id="WP_267567032.1">
    <property type="nucleotide sequence ID" value="NZ_JAPNTZ010000012.1"/>
</dbReference>
<evidence type="ECO:0008006" key="5">
    <source>
        <dbReference type="Google" id="ProtNLM"/>
    </source>
</evidence>
<feature type="transmembrane region" description="Helical" evidence="2">
    <location>
        <begin position="35"/>
        <end position="59"/>
    </location>
</feature>
<keyword evidence="2" id="KW-0472">Membrane</keyword>
<proteinExistence type="predicted"/>
<evidence type="ECO:0000313" key="4">
    <source>
        <dbReference type="Proteomes" id="UP001151002"/>
    </source>
</evidence>
<sequence>MQPQEPVTGSTPPPPGAGTPAAEPVAKPRNRRLRLWLALGAGILTLLCLGGIGIAVLVYDDETKIERAEPDAVADSFLRAYLVDRDDDRASLYQCKSGGDFASIAAYRADIVNREKQFSVGIRVSWGTIAVQTNADRAEAETDLVKTASKQSGRITDTWRLSLVDQDGWRVCGATEVP</sequence>
<accession>A0ABT4B957</accession>
<dbReference type="Proteomes" id="UP001151002">
    <property type="component" value="Unassembled WGS sequence"/>
</dbReference>